<dbReference type="AlphaFoldDB" id="A0A812K1F9"/>
<keyword evidence="3" id="KW-1185">Reference proteome</keyword>
<keyword evidence="1" id="KW-1133">Transmembrane helix</keyword>
<dbReference type="Proteomes" id="UP000649617">
    <property type="component" value="Unassembled WGS sequence"/>
</dbReference>
<reference evidence="2" key="1">
    <citation type="submission" date="2021-02" db="EMBL/GenBank/DDBJ databases">
        <authorList>
            <person name="Dougan E. K."/>
            <person name="Rhodes N."/>
            <person name="Thang M."/>
            <person name="Chan C."/>
        </authorList>
    </citation>
    <scope>NUCLEOTIDE SEQUENCE</scope>
</reference>
<organism evidence="2 3">
    <name type="scientific">Symbiodinium pilosum</name>
    <name type="common">Dinoflagellate</name>
    <dbReference type="NCBI Taxonomy" id="2952"/>
    <lineage>
        <taxon>Eukaryota</taxon>
        <taxon>Sar</taxon>
        <taxon>Alveolata</taxon>
        <taxon>Dinophyceae</taxon>
        <taxon>Suessiales</taxon>
        <taxon>Symbiodiniaceae</taxon>
        <taxon>Symbiodinium</taxon>
    </lineage>
</organism>
<comment type="caution">
    <text evidence="2">The sequence shown here is derived from an EMBL/GenBank/DDBJ whole genome shotgun (WGS) entry which is preliminary data.</text>
</comment>
<sequence>ETQRAIAQCMARVDELQSEMRQGNEHKIEVCSGQVVSKPAAISPEKALEEPKEPVPLGESTWNALLVIGFTGAGCFDSMVASHRIGSARRWRMGAAHDHKHLDLAGTSLVSRVCNGDSSLIMSNQQATLIGQVNAYLGLTDSQLTPDGLSPGTVLCVLCMFWWCLYLCRELRSILSSVEALWHVPHGPTELVDGVLSSVSMPRRCLFYTLRFSKAAISCMLLGAGILWLANTTSVGRLMLNAVALKSLLELDTIVYGAVMPRKFQVSIKKLKPLHIRNSVLRSQMESLLLVLLFAVAMVLTWSQLVAPLSATMQDLKREYCAGNQDFVVGINDHHGVAVVRPTVQFSDDLLSGPVEQEVREYALSSSQTQLLATFNNTRDFERMRLETFATSTTQSLKCDDFDNWFLRGQGDAIPDRYAPYWWSAAIGLGLPSTSTCADMAAHCHDPDSQLLRMVCSVTCGCTDPAANAMYKVRAQGCLQQCRNEVQFWTSELPCEDVEADSPAWQTFWDLYPSAMEAFYGASDSQRSQLQTLAQNMKDSGCSLLAPDLEANDPLTEVRFCDGHPQLFAPLSQLCPATCCTSSSAFCPSSCSA</sequence>
<dbReference type="OrthoDB" id="435651at2759"/>
<proteinExistence type="predicted"/>
<evidence type="ECO:0000256" key="1">
    <source>
        <dbReference type="SAM" id="Phobius"/>
    </source>
</evidence>
<keyword evidence="1" id="KW-0812">Transmembrane</keyword>
<accession>A0A812K1F9</accession>
<feature type="transmembrane region" description="Helical" evidence="1">
    <location>
        <begin position="288"/>
        <end position="309"/>
    </location>
</feature>
<evidence type="ECO:0000313" key="2">
    <source>
        <dbReference type="EMBL" id="CAE7218364.1"/>
    </source>
</evidence>
<dbReference type="EMBL" id="CAJNIZ010003081">
    <property type="protein sequence ID" value="CAE7218364.1"/>
    <property type="molecule type" value="Genomic_DNA"/>
</dbReference>
<evidence type="ECO:0000313" key="3">
    <source>
        <dbReference type="Proteomes" id="UP000649617"/>
    </source>
</evidence>
<keyword evidence="1" id="KW-0472">Membrane</keyword>
<name>A0A812K1F9_SYMPI</name>
<feature type="transmembrane region" description="Helical" evidence="1">
    <location>
        <begin position="212"/>
        <end position="230"/>
    </location>
</feature>
<protein>
    <submittedName>
        <fullName evidence="2">Uncharacterized protein</fullName>
    </submittedName>
</protein>
<feature type="non-terminal residue" evidence="2">
    <location>
        <position position="1"/>
    </location>
</feature>
<gene>
    <name evidence="2" type="ORF">SPIL2461_LOCUS2752</name>
</gene>